<gene>
    <name evidence="2" type="ordered locus">Rahaq_3399</name>
</gene>
<dbReference type="eggNOG" id="COG3440">
    <property type="taxonomic scope" value="Bacteria"/>
</dbReference>
<dbReference type="EMBL" id="CP002505">
    <property type="protein sequence ID" value="ADW74992.1"/>
    <property type="molecule type" value="Genomic_DNA"/>
</dbReference>
<dbReference type="OrthoDB" id="529575at2"/>
<protein>
    <recommendedName>
        <fullName evidence="1">HNH nuclease domain-containing protein</fullName>
    </recommendedName>
</protein>
<dbReference type="InterPro" id="IPR003615">
    <property type="entry name" value="HNH_nuc"/>
</dbReference>
<dbReference type="Pfam" id="PF13391">
    <property type="entry name" value="HNH_2"/>
    <property type="match status" value="1"/>
</dbReference>
<feature type="domain" description="HNH nuclease" evidence="1">
    <location>
        <begin position="133"/>
        <end position="185"/>
    </location>
</feature>
<evidence type="ECO:0000313" key="2">
    <source>
        <dbReference type="EMBL" id="ADW74992.1"/>
    </source>
</evidence>
<proteinExistence type="predicted"/>
<dbReference type="KEGG" id="rah:Rahaq_3399"/>
<reference evidence="2 3" key="2">
    <citation type="journal article" date="2012" name="J. Bacteriol.">
        <title>Complete Genome Sequence of Rahnella sp. Strain Y9602, a Gammaproteobacterium Isolate from Metal- and Radionuclide-Contaminated Soil.</title>
        <authorList>
            <person name="Martinez R.J."/>
            <person name="Bruce D."/>
            <person name="Detter C."/>
            <person name="Goodwin L.A."/>
            <person name="Han J."/>
            <person name="Han C.S."/>
            <person name="Held B."/>
            <person name="Land M.L."/>
            <person name="Mikhailova N."/>
            <person name="Nolan M."/>
            <person name="Pennacchio L."/>
            <person name="Pitluck S."/>
            <person name="Tapia R."/>
            <person name="Woyke T."/>
            <person name="Sobecky P.A."/>
        </authorList>
    </citation>
    <scope>NUCLEOTIDE SEQUENCE [LARGE SCALE GENOMIC DNA]</scope>
    <source>
        <strain evidence="2 3">Y9602</strain>
    </source>
</reference>
<dbReference type="Proteomes" id="UP000007257">
    <property type="component" value="Chromosome"/>
</dbReference>
<accession>A0A0H3FDZ3</accession>
<dbReference type="AlphaFoldDB" id="A0A0H3FDZ3"/>
<dbReference type="RefSeq" id="WP_013576685.1">
    <property type="nucleotide sequence ID" value="NC_015061.1"/>
</dbReference>
<name>A0A0H3FDZ3_RAHSY</name>
<evidence type="ECO:0000313" key="3">
    <source>
        <dbReference type="Proteomes" id="UP000007257"/>
    </source>
</evidence>
<dbReference type="HOGENOM" id="CLU_093141_0_0_6"/>
<sequence>MENNKEWLDYIIDALASHNGIAKLKDIYQHVEANKSVLSVQYQAVIRYYLESNSSDSDSFKGKRDLFYMVQGKGKGIWGLRNAIILDDGNSLKEFDSKKDKDDIQTDFICQIKARKVQSKFRNALIKKYNSTCLITGIEVPSMLIASHIKPWCYSDNTERCDENNGLLLAVHIDVLFDRGMISFDDNGILIKKPGMVNVFNKFLIETNSIILNDEMKKYMNYHRTLHSF</sequence>
<organism evidence="2 3">
    <name type="scientific">Rahnella sp. (strain Y9602)</name>
    <dbReference type="NCBI Taxonomy" id="2703885"/>
    <lineage>
        <taxon>Bacteria</taxon>
        <taxon>Pseudomonadati</taxon>
        <taxon>Pseudomonadota</taxon>
        <taxon>Gammaproteobacteria</taxon>
        <taxon>Enterobacterales</taxon>
        <taxon>Yersiniaceae</taxon>
        <taxon>Rahnella</taxon>
    </lineage>
</organism>
<evidence type="ECO:0000259" key="1">
    <source>
        <dbReference type="Pfam" id="PF13391"/>
    </source>
</evidence>
<reference evidence="3" key="1">
    <citation type="submission" date="2011-01" db="EMBL/GenBank/DDBJ databases">
        <title>Complete sequence of chromosome of Rahnella sp. Y9602.</title>
        <authorList>
            <consortium name="US DOE Joint Genome Institute"/>
            <person name="Lucas S."/>
            <person name="Copeland A."/>
            <person name="Lapidus A."/>
            <person name="Cheng J.-F."/>
            <person name="Goodwin L."/>
            <person name="Pitluck S."/>
            <person name="Lu M."/>
            <person name="Detter J.C."/>
            <person name="Han C."/>
            <person name="Tapia R."/>
            <person name="Land M."/>
            <person name="Hauser L."/>
            <person name="Kyrpides N."/>
            <person name="Ivanova N."/>
            <person name="Ovchinnikova G."/>
            <person name="Pagani I."/>
            <person name="Sobecky P.A."/>
            <person name="Martinez R.J."/>
            <person name="Woyke T."/>
        </authorList>
    </citation>
    <scope>NUCLEOTIDE SEQUENCE [LARGE SCALE GENOMIC DNA]</scope>
    <source>
        <strain evidence="3">Y9602</strain>
    </source>
</reference>